<sequence length="126" mass="13582">MVPLAVIDFLVDCLSLCGSRAHVQQQVQMTIQHLNGKEVHLESLGTLGILGLLLGLAMAEEEKAVGLCGTEVKRYGACLLSVPLVEDDERLWCLKCDRVQSGHVLTLKGHSTMDLHLGITLPGQPG</sequence>
<dbReference type="Ensembl" id="ENSLCAT00010034464.1">
    <property type="protein sequence ID" value="ENSLCAP00010033661.1"/>
    <property type="gene ID" value="ENSLCAG00010015819.1"/>
</dbReference>
<keyword evidence="2" id="KW-1185">Reference proteome</keyword>
<dbReference type="GeneTree" id="ENSGT00940000177029"/>
<dbReference type="AlphaFoldDB" id="A0A4W6E523"/>
<protein>
    <submittedName>
        <fullName evidence="1">Uncharacterized protein</fullName>
    </submittedName>
</protein>
<dbReference type="InParanoid" id="A0A4W6E523"/>
<reference evidence="1" key="2">
    <citation type="submission" date="2025-08" db="UniProtKB">
        <authorList>
            <consortium name="Ensembl"/>
        </authorList>
    </citation>
    <scope>IDENTIFICATION</scope>
</reference>
<proteinExistence type="predicted"/>
<reference evidence="1" key="3">
    <citation type="submission" date="2025-09" db="UniProtKB">
        <authorList>
            <consortium name="Ensembl"/>
        </authorList>
    </citation>
    <scope>IDENTIFICATION</scope>
</reference>
<evidence type="ECO:0000313" key="2">
    <source>
        <dbReference type="Proteomes" id="UP000314980"/>
    </source>
</evidence>
<organism evidence="1 2">
    <name type="scientific">Lates calcarifer</name>
    <name type="common">Barramundi</name>
    <name type="synonym">Holocentrus calcarifer</name>
    <dbReference type="NCBI Taxonomy" id="8187"/>
    <lineage>
        <taxon>Eukaryota</taxon>
        <taxon>Metazoa</taxon>
        <taxon>Chordata</taxon>
        <taxon>Craniata</taxon>
        <taxon>Vertebrata</taxon>
        <taxon>Euteleostomi</taxon>
        <taxon>Actinopterygii</taxon>
        <taxon>Neopterygii</taxon>
        <taxon>Teleostei</taxon>
        <taxon>Neoteleostei</taxon>
        <taxon>Acanthomorphata</taxon>
        <taxon>Carangaria</taxon>
        <taxon>Carangaria incertae sedis</taxon>
        <taxon>Centropomidae</taxon>
        <taxon>Lates</taxon>
    </lineage>
</organism>
<reference evidence="2" key="1">
    <citation type="submission" date="2015-09" db="EMBL/GenBank/DDBJ databases">
        <authorList>
            <person name="Sai Rama Sridatta P."/>
        </authorList>
    </citation>
    <scope>NUCLEOTIDE SEQUENCE [LARGE SCALE GENOMIC DNA]</scope>
</reference>
<evidence type="ECO:0000313" key="1">
    <source>
        <dbReference type="Ensembl" id="ENSLCAP00010033661.1"/>
    </source>
</evidence>
<dbReference type="Proteomes" id="UP000314980">
    <property type="component" value="Unassembled WGS sequence"/>
</dbReference>
<name>A0A4W6E523_LATCA</name>
<accession>A0A4W6E523</accession>